<dbReference type="OrthoDB" id="945117at2"/>
<dbReference type="Proteomes" id="UP000245870">
    <property type="component" value="Unassembled WGS sequence"/>
</dbReference>
<evidence type="ECO:0000313" key="2">
    <source>
        <dbReference type="EMBL" id="PVX59327.1"/>
    </source>
</evidence>
<feature type="signal peptide" evidence="1">
    <location>
        <begin position="1"/>
        <end position="19"/>
    </location>
</feature>
<proteinExistence type="predicted"/>
<keyword evidence="1" id="KW-0732">Signal</keyword>
<sequence length="160" mass="17672">MKKVLMILTALLLTVSANAQFEMDKKYAGASLTGLDLSFNGLQKMRVGLSAKAGYMVDDDLMLLGELSYNHPGKDMSDSFSAGAGGRYYIEQNGIFLGASVNYLHASNYNDLMPQVEVGYAFFISRTVTIEPSIYYRQSFKKHADYSTIGLQIGFGIYID</sequence>
<dbReference type="SUPFAM" id="SSF56925">
    <property type="entry name" value="OMPA-like"/>
    <property type="match status" value="1"/>
</dbReference>
<feature type="chain" id="PRO_5015581478" evidence="1">
    <location>
        <begin position="20"/>
        <end position="160"/>
    </location>
</feature>
<dbReference type="AlphaFoldDB" id="A0A2U0UNW8"/>
<accession>A0A2U0UNW8</accession>
<dbReference type="RefSeq" id="WP_116615494.1">
    <property type="nucleotide sequence ID" value="NZ_CAUPIB010000017.1"/>
</dbReference>
<keyword evidence="3" id="KW-1185">Reference proteome</keyword>
<evidence type="ECO:0000313" key="3">
    <source>
        <dbReference type="Proteomes" id="UP000245870"/>
    </source>
</evidence>
<gene>
    <name evidence="2" type="ORF">C7379_10197</name>
</gene>
<dbReference type="InterPro" id="IPR011250">
    <property type="entry name" value="OMP/PagP_B-barrel"/>
</dbReference>
<organism evidence="2 3">
    <name type="scientific">Hallella colorans</name>
    <dbReference type="NCBI Taxonomy" id="1703337"/>
    <lineage>
        <taxon>Bacteria</taxon>
        <taxon>Pseudomonadati</taxon>
        <taxon>Bacteroidota</taxon>
        <taxon>Bacteroidia</taxon>
        <taxon>Bacteroidales</taxon>
        <taxon>Prevotellaceae</taxon>
        <taxon>Hallella</taxon>
    </lineage>
</organism>
<comment type="caution">
    <text evidence="2">The sequence shown here is derived from an EMBL/GenBank/DDBJ whole genome shotgun (WGS) entry which is preliminary data.</text>
</comment>
<name>A0A2U0UNW8_9BACT</name>
<protein>
    <submittedName>
        <fullName evidence="2">Outer membrane protein with beta-barrel domain</fullName>
    </submittedName>
</protein>
<evidence type="ECO:0000256" key="1">
    <source>
        <dbReference type="SAM" id="SignalP"/>
    </source>
</evidence>
<dbReference type="EMBL" id="QENY01000001">
    <property type="protein sequence ID" value="PVX59327.1"/>
    <property type="molecule type" value="Genomic_DNA"/>
</dbReference>
<reference evidence="2 3" key="1">
    <citation type="submission" date="2018-05" db="EMBL/GenBank/DDBJ databases">
        <title>Genomic Encyclopedia of Type Strains, Phase IV (KMG-IV): sequencing the most valuable type-strain genomes for metagenomic binning, comparative biology and taxonomic classification.</title>
        <authorList>
            <person name="Goeker M."/>
        </authorList>
    </citation>
    <scope>NUCLEOTIDE SEQUENCE [LARGE SCALE GENOMIC DNA]</scope>
    <source>
        <strain evidence="2 3">DSM 100333</strain>
    </source>
</reference>